<dbReference type="PROSITE" id="PS00455">
    <property type="entry name" value="AMP_BINDING"/>
    <property type="match status" value="1"/>
</dbReference>
<keyword evidence="3" id="KW-1185">Reference proteome</keyword>
<dbReference type="SUPFAM" id="SSF56801">
    <property type="entry name" value="Acetyl-CoA synthetase-like"/>
    <property type="match status" value="1"/>
</dbReference>
<proteinExistence type="predicted"/>
<dbReference type="Gene3D" id="3.30.300.30">
    <property type="match status" value="1"/>
</dbReference>
<dbReference type="PRINTS" id="PR00154">
    <property type="entry name" value="AMPBINDING"/>
</dbReference>
<evidence type="ECO:0000313" key="3">
    <source>
        <dbReference type="Proteomes" id="UP000253083"/>
    </source>
</evidence>
<organism evidence="2 3">
    <name type="scientific">Arenicella xantha</name>
    <dbReference type="NCBI Taxonomy" id="644221"/>
    <lineage>
        <taxon>Bacteria</taxon>
        <taxon>Pseudomonadati</taxon>
        <taxon>Pseudomonadota</taxon>
        <taxon>Gammaproteobacteria</taxon>
        <taxon>Arenicellales</taxon>
        <taxon>Arenicellaceae</taxon>
        <taxon>Arenicella</taxon>
    </lineage>
</organism>
<dbReference type="GO" id="GO:0005737">
    <property type="term" value="C:cytoplasm"/>
    <property type="evidence" value="ECO:0007669"/>
    <property type="project" value="TreeGrafter"/>
</dbReference>
<reference evidence="2 3" key="1">
    <citation type="submission" date="2018-06" db="EMBL/GenBank/DDBJ databases">
        <title>Genomic Encyclopedia of Type Strains, Phase IV (KMG-IV): sequencing the most valuable type-strain genomes for metagenomic binning, comparative biology and taxonomic classification.</title>
        <authorList>
            <person name="Goeker M."/>
        </authorList>
    </citation>
    <scope>NUCLEOTIDE SEQUENCE [LARGE SCALE GENOMIC DNA]</scope>
    <source>
        <strain evidence="2 3">DSM 24032</strain>
    </source>
</reference>
<dbReference type="GO" id="GO:0031177">
    <property type="term" value="F:phosphopantetheine binding"/>
    <property type="evidence" value="ECO:0007669"/>
    <property type="project" value="TreeGrafter"/>
</dbReference>
<dbReference type="InterPro" id="IPR020459">
    <property type="entry name" value="AMP-binding"/>
</dbReference>
<dbReference type="InterPro" id="IPR000873">
    <property type="entry name" value="AMP-dep_synth/lig_dom"/>
</dbReference>
<dbReference type="Gene3D" id="3.40.50.12780">
    <property type="entry name" value="N-terminal domain of ligase-like"/>
    <property type="match status" value="1"/>
</dbReference>
<dbReference type="GO" id="GO:0044550">
    <property type="term" value="P:secondary metabolite biosynthetic process"/>
    <property type="evidence" value="ECO:0007669"/>
    <property type="project" value="TreeGrafter"/>
</dbReference>
<dbReference type="PANTHER" id="PTHR45527:SF1">
    <property type="entry name" value="FATTY ACID SYNTHASE"/>
    <property type="match status" value="1"/>
</dbReference>
<accession>A0A395JN36</accession>
<sequence>MLPFATLGELVRNSLDSFSGQACDDLLVSRSYPELKRDAEHIEQQLLAIGVEQSDRVCLYVSKNTQSYAALLALVLSGVCYIPIDPLAPSARAKEIIHDSAPAGILLDATLFDDIGEEFQNISVHPVEGTSLIFVGFSFEKQTGSDSKLAYILYTSGSTGKPKGVLITHENALSFINWVVITFDLSASDTFSSIAPFHFDLSVFDLFVSLYHGAKVVLFNDKHIRNPLLLAAQIEEHNISVWYSTPTILVLLEQYGKLYKYAHLSMRVVLFAGEVLPLSSLIKIKSHWHKAKLYNLYGPTETNVVTWIKIDDALANDYDVSRIGQCCEHAAVAILKMGEIKPLRLGLEGELLVSGVALSPGYLNNDTMDLKHTIHCDSVRWYKTGDHVRVIDQLCLKYIGRLDRMIKKRGYRIELDEIQQTIDQCVSVERAGVISVDRNKTPFIIAFYKDQNSTFNETEATDNSLQILGVIQAYVKERLPNYMWPDQWICLDSLPLTGTDKIDYKALADYDRA</sequence>
<dbReference type="Proteomes" id="UP000253083">
    <property type="component" value="Unassembled WGS sequence"/>
</dbReference>
<dbReference type="InterPro" id="IPR020845">
    <property type="entry name" value="AMP-binding_CS"/>
</dbReference>
<feature type="domain" description="AMP-dependent synthetase/ligase" evidence="1">
    <location>
        <begin position="29"/>
        <end position="363"/>
    </location>
</feature>
<dbReference type="AlphaFoldDB" id="A0A395JN36"/>
<dbReference type="GO" id="GO:0043041">
    <property type="term" value="P:amino acid activation for nonribosomal peptide biosynthetic process"/>
    <property type="evidence" value="ECO:0007669"/>
    <property type="project" value="TreeGrafter"/>
</dbReference>
<comment type="caution">
    <text evidence="2">The sequence shown here is derived from an EMBL/GenBank/DDBJ whole genome shotgun (WGS) entry which is preliminary data.</text>
</comment>
<gene>
    <name evidence="2" type="ORF">DFR28_101353</name>
</gene>
<dbReference type="EMBL" id="QNRT01000001">
    <property type="protein sequence ID" value="RBP52969.1"/>
    <property type="molecule type" value="Genomic_DNA"/>
</dbReference>
<dbReference type="InterPro" id="IPR042099">
    <property type="entry name" value="ANL_N_sf"/>
</dbReference>
<evidence type="ECO:0000259" key="1">
    <source>
        <dbReference type="Pfam" id="PF00501"/>
    </source>
</evidence>
<name>A0A395JN36_9GAMM</name>
<evidence type="ECO:0000313" key="2">
    <source>
        <dbReference type="EMBL" id="RBP52969.1"/>
    </source>
</evidence>
<dbReference type="Pfam" id="PF00501">
    <property type="entry name" value="AMP-binding"/>
    <property type="match status" value="1"/>
</dbReference>
<protein>
    <submittedName>
        <fullName evidence="2">L-prolyl-[peptidyl carrier protein] synthetase</fullName>
    </submittedName>
</protein>
<dbReference type="PANTHER" id="PTHR45527">
    <property type="entry name" value="NONRIBOSOMAL PEPTIDE SYNTHETASE"/>
    <property type="match status" value="1"/>
</dbReference>
<dbReference type="RefSeq" id="WP_113952581.1">
    <property type="nucleotide sequence ID" value="NZ_QNRT01000001.1"/>
</dbReference>
<dbReference type="InterPro" id="IPR045851">
    <property type="entry name" value="AMP-bd_C_sf"/>
</dbReference>
<dbReference type="InParanoid" id="A0A395JN36"/>
<dbReference type="OrthoDB" id="9803968at2"/>